<dbReference type="Proteomes" id="UP000269721">
    <property type="component" value="Unassembled WGS sequence"/>
</dbReference>
<proteinExistence type="predicted"/>
<evidence type="ECO:0000313" key="1">
    <source>
        <dbReference type="EMBL" id="RKO88335.1"/>
    </source>
</evidence>
<organism evidence="1 2">
    <name type="scientific">Blyttiomyces helicus</name>
    <dbReference type="NCBI Taxonomy" id="388810"/>
    <lineage>
        <taxon>Eukaryota</taxon>
        <taxon>Fungi</taxon>
        <taxon>Fungi incertae sedis</taxon>
        <taxon>Chytridiomycota</taxon>
        <taxon>Chytridiomycota incertae sedis</taxon>
        <taxon>Chytridiomycetes</taxon>
        <taxon>Chytridiomycetes incertae sedis</taxon>
        <taxon>Blyttiomyces</taxon>
    </lineage>
</organism>
<name>A0A4P9W9Y3_9FUNG</name>
<accession>A0A4P9W9Y3</accession>
<dbReference type="AlphaFoldDB" id="A0A4P9W9Y3"/>
<reference evidence="2" key="1">
    <citation type="journal article" date="2018" name="Nat. Microbiol.">
        <title>Leveraging single-cell genomics to expand the fungal tree of life.</title>
        <authorList>
            <person name="Ahrendt S.R."/>
            <person name="Quandt C.A."/>
            <person name="Ciobanu D."/>
            <person name="Clum A."/>
            <person name="Salamov A."/>
            <person name="Andreopoulos B."/>
            <person name="Cheng J.F."/>
            <person name="Woyke T."/>
            <person name="Pelin A."/>
            <person name="Henrissat B."/>
            <person name="Reynolds N.K."/>
            <person name="Benny G.L."/>
            <person name="Smith M.E."/>
            <person name="James T.Y."/>
            <person name="Grigoriev I.V."/>
        </authorList>
    </citation>
    <scope>NUCLEOTIDE SEQUENCE [LARGE SCALE GENOMIC DNA]</scope>
</reference>
<sequence>MGTFLTTIPPSDLLGAITTSFSANGADYFLSTQYISDPNGLSWVLTLTIPKTDLWGSLDSTRKQAVLVASFWESTWSRLDCPHADQGGWGVRAGMRHTESSERKGNVFSSILIPPTSPGLPHTPQATKFDFRCLLVETSDRQTSLFREIQKLETYFYTMLEEFADGVQTSHQPHTDTKFCFFEIKGAWGQTLELD</sequence>
<dbReference type="OrthoDB" id="2148287at2759"/>
<keyword evidence="2" id="KW-1185">Reference proteome</keyword>
<gene>
    <name evidence="1" type="ORF">BDK51DRAFT_31238</name>
</gene>
<protein>
    <submittedName>
        <fullName evidence="1">Uncharacterized protein</fullName>
    </submittedName>
</protein>
<evidence type="ECO:0000313" key="2">
    <source>
        <dbReference type="Proteomes" id="UP000269721"/>
    </source>
</evidence>
<dbReference type="EMBL" id="KZ996786">
    <property type="protein sequence ID" value="RKO88335.1"/>
    <property type="molecule type" value="Genomic_DNA"/>
</dbReference>